<organism evidence="1 2">
    <name type="scientific">Paracoccus chinensis</name>
    <dbReference type="NCBI Taxonomy" id="525640"/>
    <lineage>
        <taxon>Bacteria</taxon>
        <taxon>Pseudomonadati</taxon>
        <taxon>Pseudomonadota</taxon>
        <taxon>Alphaproteobacteria</taxon>
        <taxon>Rhodobacterales</taxon>
        <taxon>Paracoccaceae</taxon>
        <taxon>Paracoccus</taxon>
    </lineage>
</organism>
<gene>
    <name evidence="1" type="ORF">SAMN04487971_11088</name>
</gene>
<sequence length="166" mass="17788">MRKQTAVHGISVIVGLSMLMFGEPVGAQAVKPPLDGILQSGASGANYLRKIEDSLLSADPDTRIATLDAIVASGEPSYIAKAMEVALLSDDPRLRQAALRTRFQSGGNYRVEVDLTEPSKQTTEAAGWLRRNGGSISTDGTSGLINVPVGEWNEAGHCWRHLTWNS</sequence>
<name>A0A1G9JXQ4_9RHOB</name>
<dbReference type="RefSeq" id="WP_217629719.1">
    <property type="nucleotide sequence ID" value="NZ_FNGE01000010.1"/>
</dbReference>
<dbReference type="EMBL" id="FNGE01000010">
    <property type="protein sequence ID" value="SDL42281.1"/>
    <property type="molecule type" value="Genomic_DNA"/>
</dbReference>
<protein>
    <submittedName>
        <fullName evidence="1">Uncharacterized protein</fullName>
    </submittedName>
</protein>
<evidence type="ECO:0000313" key="1">
    <source>
        <dbReference type="EMBL" id="SDL42281.1"/>
    </source>
</evidence>
<reference evidence="2" key="1">
    <citation type="submission" date="2016-10" db="EMBL/GenBank/DDBJ databases">
        <authorList>
            <person name="Varghese N."/>
            <person name="Submissions S."/>
        </authorList>
    </citation>
    <scope>NUCLEOTIDE SEQUENCE [LARGE SCALE GENOMIC DNA]</scope>
    <source>
        <strain evidence="2">CGMCC 1.7655</strain>
    </source>
</reference>
<evidence type="ECO:0000313" key="2">
    <source>
        <dbReference type="Proteomes" id="UP000199555"/>
    </source>
</evidence>
<dbReference type="AlphaFoldDB" id="A0A1G9JXQ4"/>
<accession>A0A1G9JXQ4</accession>
<dbReference type="Proteomes" id="UP000199555">
    <property type="component" value="Unassembled WGS sequence"/>
</dbReference>
<proteinExistence type="predicted"/>
<keyword evidence="2" id="KW-1185">Reference proteome</keyword>